<dbReference type="PROSITE" id="PS50943">
    <property type="entry name" value="HTH_CROC1"/>
    <property type="match status" value="1"/>
</dbReference>
<organism evidence="3 4">
    <name type="scientific">Streptomyces himastatinicus ATCC 53653</name>
    <dbReference type="NCBI Taxonomy" id="457427"/>
    <lineage>
        <taxon>Bacteria</taxon>
        <taxon>Bacillati</taxon>
        <taxon>Actinomycetota</taxon>
        <taxon>Actinomycetes</taxon>
        <taxon>Kitasatosporales</taxon>
        <taxon>Streptomycetaceae</taxon>
        <taxon>Streptomyces</taxon>
        <taxon>Streptomyces violaceusniger group</taxon>
    </lineage>
</organism>
<name>D9WPP7_9ACTN</name>
<reference evidence="3 4" key="1">
    <citation type="submission" date="2009-02" db="EMBL/GenBank/DDBJ databases">
        <title>Annotation of Streptomyces hygroscopicus strain ATCC 53653.</title>
        <authorList>
            <consortium name="The Broad Institute Genome Sequencing Platform"/>
            <consortium name="Broad Institute Microbial Sequencing Center"/>
            <person name="Fischbach M."/>
            <person name="Godfrey P."/>
            <person name="Ward D."/>
            <person name="Young S."/>
            <person name="Zeng Q."/>
            <person name="Koehrsen M."/>
            <person name="Alvarado L."/>
            <person name="Berlin A.M."/>
            <person name="Bochicchio J."/>
            <person name="Borenstein D."/>
            <person name="Chapman S.B."/>
            <person name="Chen Z."/>
            <person name="Engels R."/>
            <person name="Freedman E."/>
            <person name="Gellesch M."/>
            <person name="Goldberg J."/>
            <person name="Griggs A."/>
            <person name="Gujja S."/>
            <person name="Heilman E.R."/>
            <person name="Heiman D.I."/>
            <person name="Hepburn T.A."/>
            <person name="Howarth C."/>
            <person name="Jen D."/>
            <person name="Larson L."/>
            <person name="Lewis B."/>
            <person name="Mehta T."/>
            <person name="Park D."/>
            <person name="Pearson M."/>
            <person name="Richards J."/>
            <person name="Roberts A."/>
            <person name="Saif S."/>
            <person name="Shea T.D."/>
            <person name="Shenoy N."/>
            <person name="Sisk P."/>
            <person name="Stolte C."/>
            <person name="Sykes S.N."/>
            <person name="Thomson T."/>
            <person name="Walk T."/>
            <person name="White J."/>
            <person name="Yandava C."/>
            <person name="Straight P."/>
            <person name="Clardy J."/>
            <person name="Hung D."/>
            <person name="Kolter R."/>
            <person name="Mekalanos J."/>
            <person name="Walker S."/>
            <person name="Walsh C.T."/>
            <person name="Wieland-Brown L.C."/>
            <person name="Haas B."/>
            <person name="Nusbaum C."/>
            <person name="Birren B."/>
        </authorList>
    </citation>
    <scope>NUCLEOTIDE SEQUENCE [LARGE SCALE GENOMIC DNA]</scope>
    <source>
        <strain evidence="3 4">ATCC 53653</strain>
    </source>
</reference>
<evidence type="ECO:0000256" key="1">
    <source>
        <dbReference type="SAM" id="MobiDB-lite"/>
    </source>
</evidence>
<dbReference type="InterPro" id="IPR011990">
    <property type="entry name" value="TPR-like_helical_dom_sf"/>
</dbReference>
<sequence length="494" mass="53518">MTPRPKTGSKPDRDALRHDMAAAGCSRADMVVEMRVRFRLRPREAWRHAHGWTLQGTADRVTELGFRRPGEAVAADASLVGKWEKWPGPSGRRPSLAVLLLLAGVFGCDVEDIVDLADRKALPESEQRILRHSVTALVAAGPQPLPVPPSPPAEAADPSGQDLVRTAADESAAWAQAAEVSNVGDIALEQLMADIRALAADYLTQEPVAVFLRTRRLRDRVFALLEGRQRPRQSADLYVAAGYLCGLLAWISSDLGCLRDAETQGRTAWLCADLSGHNDLQAWVLSTRSKIAFWDGRFGDAINHARRGLAHQPSGTAGVLLACQEADAWSERGSVDEAEAALNRAADVRDTTTGTDDIGGLYSCPEFRRANYAAAIHTRIGNPRLALREAQEALASQPFHAYGTTAQVCISHASTHMALGSLDAACEALGPVLALPPEHRLDTVARRMRELAESLVHAPTADSASARTLRDHIEEFCVESVPRRFALSAREGQD</sequence>
<feature type="domain" description="HTH cro/C1-type" evidence="2">
    <location>
        <begin position="90"/>
        <end position="113"/>
    </location>
</feature>
<dbReference type="InterPro" id="IPR001387">
    <property type="entry name" value="Cro/C1-type_HTH"/>
</dbReference>
<dbReference type="SUPFAM" id="SSF48452">
    <property type="entry name" value="TPR-like"/>
    <property type="match status" value="1"/>
</dbReference>
<feature type="region of interest" description="Disordered" evidence="1">
    <location>
        <begin position="141"/>
        <end position="161"/>
    </location>
</feature>
<evidence type="ECO:0000313" key="4">
    <source>
        <dbReference type="Proteomes" id="UP000003963"/>
    </source>
</evidence>
<dbReference type="EMBL" id="GG657754">
    <property type="protein sequence ID" value="EFL23901.1"/>
    <property type="molecule type" value="Genomic_DNA"/>
</dbReference>
<dbReference type="Proteomes" id="UP000003963">
    <property type="component" value="Unassembled WGS sequence"/>
</dbReference>
<keyword evidence="4" id="KW-1185">Reference proteome</keyword>
<proteinExistence type="predicted"/>
<evidence type="ECO:0000313" key="3">
    <source>
        <dbReference type="EMBL" id="EFL23901.1"/>
    </source>
</evidence>
<accession>D9WPP7</accession>
<dbReference type="AlphaFoldDB" id="D9WPP7"/>
<evidence type="ECO:0000259" key="2">
    <source>
        <dbReference type="PROSITE" id="PS50943"/>
    </source>
</evidence>
<gene>
    <name evidence="3" type="ORF">SSOG_03615</name>
</gene>
<feature type="compositionally biased region" description="Pro residues" evidence="1">
    <location>
        <begin position="143"/>
        <end position="152"/>
    </location>
</feature>
<dbReference type="HOGENOM" id="CLU_029927_5_0_11"/>
<dbReference type="STRING" id="457427.SSOG_03615"/>
<dbReference type="Gene3D" id="1.25.40.10">
    <property type="entry name" value="Tetratricopeptide repeat domain"/>
    <property type="match status" value="1"/>
</dbReference>
<protein>
    <submittedName>
        <fullName evidence="3">Putative transcriptional regulator, XRE family</fullName>
    </submittedName>
</protein>